<accession>A0ACC2UQK0</accession>
<proteinExistence type="predicted"/>
<dbReference type="Proteomes" id="UP001165960">
    <property type="component" value="Unassembled WGS sequence"/>
</dbReference>
<keyword evidence="2" id="KW-1185">Reference proteome</keyword>
<comment type="caution">
    <text evidence="1">The sequence shown here is derived from an EMBL/GenBank/DDBJ whole genome shotgun (WGS) entry which is preliminary data.</text>
</comment>
<evidence type="ECO:0000313" key="1">
    <source>
        <dbReference type="EMBL" id="KAJ9088861.1"/>
    </source>
</evidence>
<sequence length="364" mass="38807">MYFDIYTLQLWLILACSSTPIEDNYIVKLKGGKRTLIDTHLTQVKELFTPRSNRNKINYVYKDIGNMYHAKFTQDVLAKVMGMANVEFIEKDSVVSIDAVQNNATWGLNRISQSERLNSTDYTYTYKFDGAGVTVYVLDTGIKLDHPEFEGRAQFGARFAGDNDEDEGGHGTHCAGTIGSASYGVAKKTTLVAVRVLNAKGTGKTSGVIAGIDWVIGNHTNGNPSVINMSLGGSKSQALNEAVDVAVEKGIVVVVAAGNSNIDACTRSPASSPSAITVGATNAKDMRATFSNHGKCVDVFAPGVKILSTSIDGHTAIKSGTSMATPHVAGLAAYFLSEKAISPPSNQSKDHCVCFQGQTHQPGS</sequence>
<protein>
    <submittedName>
        <fullName evidence="1">Uncharacterized protein</fullName>
    </submittedName>
</protein>
<dbReference type="EMBL" id="QTSX02000084">
    <property type="protein sequence ID" value="KAJ9088861.1"/>
    <property type="molecule type" value="Genomic_DNA"/>
</dbReference>
<reference evidence="1" key="1">
    <citation type="submission" date="2022-04" db="EMBL/GenBank/DDBJ databases">
        <title>Genome of the entomopathogenic fungus Entomophthora muscae.</title>
        <authorList>
            <person name="Elya C."/>
            <person name="Lovett B.R."/>
            <person name="Lee E."/>
            <person name="Macias A.M."/>
            <person name="Hajek A.E."/>
            <person name="De Bivort B.L."/>
            <person name="Kasson M.T."/>
            <person name="De Fine Licht H.H."/>
            <person name="Stajich J.E."/>
        </authorList>
    </citation>
    <scope>NUCLEOTIDE SEQUENCE</scope>
    <source>
        <strain evidence="1">Berkeley</strain>
    </source>
</reference>
<organism evidence="1 2">
    <name type="scientific">Entomophthora muscae</name>
    <dbReference type="NCBI Taxonomy" id="34485"/>
    <lineage>
        <taxon>Eukaryota</taxon>
        <taxon>Fungi</taxon>
        <taxon>Fungi incertae sedis</taxon>
        <taxon>Zoopagomycota</taxon>
        <taxon>Entomophthoromycotina</taxon>
        <taxon>Entomophthoromycetes</taxon>
        <taxon>Entomophthorales</taxon>
        <taxon>Entomophthoraceae</taxon>
        <taxon>Entomophthora</taxon>
    </lineage>
</organism>
<gene>
    <name evidence="1" type="ORF">DSO57_1018989</name>
</gene>
<name>A0ACC2UQK0_9FUNG</name>
<evidence type="ECO:0000313" key="2">
    <source>
        <dbReference type="Proteomes" id="UP001165960"/>
    </source>
</evidence>